<organism evidence="2 3">
    <name type="scientific">Nonomuraea glycinis</name>
    <dbReference type="NCBI Taxonomy" id="2047744"/>
    <lineage>
        <taxon>Bacteria</taxon>
        <taxon>Bacillati</taxon>
        <taxon>Actinomycetota</taxon>
        <taxon>Actinomycetes</taxon>
        <taxon>Streptosporangiales</taxon>
        <taxon>Streptosporangiaceae</taxon>
        <taxon>Nonomuraea</taxon>
    </lineage>
</organism>
<keyword evidence="3" id="KW-1185">Reference proteome</keyword>
<evidence type="ECO:0000256" key="1">
    <source>
        <dbReference type="SAM" id="MobiDB-lite"/>
    </source>
</evidence>
<name>A0A918AGL7_9ACTN</name>
<dbReference type="AlphaFoldDB" id="A0A918AGL7"/>
<accession>A0A918AGL7</accession>
<dbReference type="EMBL" id="BMNK01000020">
    <property type="protein sequence ID" value="GGP16184.1"/>
    <property type="molecule type" value="Genomic_DNA"/>
</dbReference>
<reference evidence="2" key="1">
    <citation type="journal article" date="2014" name="Int. J. Syst. Evol. Microbiol.">
        <title>Complete genome sequence of Corynebacterium casei LMG S-19264T (=DSM 44701T), isolated from a smear-ripened cheese.</title>
        <authorList>
            <consortium name="US DOE Joint Genome Institute (JGI-PGF)"/>
            <person name="Walter F."/>
            <person name="Albersmeier A."/>
            <person name="Kalinowski J."/>
            <person name="Ruckert C."/>
        </authorList>
    </citation>
    <scope>NUCLEOTIDE SEQUENCE</scope>
    <source>
        <strain evidence="2">CGMCC 4.7430</strain>
    </source>
</reference>
<dbReference type="Proteomes" id="UP000660745">
    <property type="component" value="Unassembled WGS sequence"/>
</dbReference>
<gene>
    <name evidence="2" type="ORF">GCM10012278_78950</name>
</gene>
<reference evidence="2" key="2">
    <citation type="submission" date="2020-09" db="EMBL/GenBank/DDBJ databases">
        <authorList>
            <person name="Sun Q."/>
            <person name="Zhou Y."/>
        </authorList>
    </citation>
    <scope>NUCLEOTIDE SEQUENCE</scope>
    <source>
        <strain evidence="2">CGMCC 4.7430</strain>
    </source>
</reference>
<evidence type="ECO:0000313" key="2">
    <source>
        <dbReference type="EMBL" id="GGP16184.1"/>
    </source>
</evidence>
<sequence>MRSVGIELTTGGNPPKARTLPTSPSRGTAPGVRTSLISPSRGTAPGGCWGVGEVVAGVGAGADSAAVTRDVDPGEQAPASRNTVTTAAPAAVLASRTSAAPVVTPAQCRPILPVLVPDR</sequence>
<comment type="caution">
    <text evidence="2">The sequence shown here is derived from an EMBL/GenBank/DDBJ whole genome shotgun (WGS) entry which is preliminary data.</text>
</comment>
<protein>
    <submittedName>
        <fullName evidence="2">Uncharacterized protein</fullName>
    </submittedName>
</protein>
<proteinExistence type="predicted"/>
<feature type="region of interest" description="Disordered" evidence="1">
    <location>
        <begin position="1"/>
        <end position="43"/>
    </location>
</feature>
<evidence type="ECO:0000313" key="3">
    <source>
        <dbReference type="Proteomes" id="UP000660745"/>
    </source>
</evidence>